<name>A5BZI4_VITVI</name>
<feature type="region of interest" description="Disordered" evidence="1">
    <location>
        <begin position="56"/>
        <end position="89"/>
    </location>
</feature>
<reference evidence="2" key="1">
    <citation type="journal article" date="2007" name="PLoS ONE">
        <title>The first genome sequence of an elite grapevine cultivar (Pinot noir Vitis vinifera L.): coping with a highly heterozygous genome.</title>
        <authorList>
            <person name="Velasco R."/>
            <person name="Zharkikh A."/>
            <person name="Troggio M."/>
            <person name="Cartwright D.A."/>
            <person name="Cestaro A."/>
            <person name="Pruss D."/>
            <person name="Pindo M."/>
            <person name="FitzGerald L.M."/>
            <person name="Vezzulli S."/>
            <person name="Reid J."/>
            <person name="Malacarne G."/>
            <person name="Iliev D."/>
            <person name="Coppola G."/>
            <person name="Wardell B."/>
            <person name="Micheletti D."/>
            <person name="Macalma T."/>
            <person name="Facci M."/>
            <person name="Mitchell J.T."/>
            <person name="Perazzolli M."/>
            <person name="Eldredge G."/>
            <person name="Gatto P."/>
            <person name="Oyzerski R."/>
            <person name="Moretto M."/>
            <person name="Gutin N."/>
            <person name="Stefanini M."/>
            <person name="Chen Y."/>
            <person name="Segala C."/>
            <person name="Davenport C."/>
            <person name="Dematte L."/>
            <person name="Mraz A."/>
            <person name="Battilana J."/>
            <person name="Stormo K."/>
            <person name="Costa F."/>
            <person name="Tao Q."/>
            <person name="Si-Ammour A."/>
            <person name="Harkins T."/>
            <person name="Lackey A."/>
            <person name="Perbost C."/>
            <person name="Taillon B."/>
            <person name="Stella A."/>
            <person name="Solovyev V."/>
            <person name="Fawcett J.A."/>
            <person name="Sterck L."/>
            <person name="Vandepoele K."/>
            <person name="Grando S.M."/>
            <person name="Toppo S."/>
            <person name="Moser C."/>
            <person name="Lanchbury J."/>
            <person name="Bogden R."/>
            <person name="Skolnick M."/>
            <person name="Sgaramella V."/>
            <person name="Bhatnagar S.K."/>
            <person name="Fontana P."/>
            <person name="Gutin A."/>
            <person name="Van de Peer Y."/>
            <person name="Salamini F."/>
            <person name="Viola R."/>
        </authorList>
    </citation>
    <scope>NUCLEOTIDE SEQUENCE</scope>
</reference>
<proteinExistence type="predicted"/>
<feature type="compositionally biased region" description="Basic and acidic residues" evidence="1">
    <location>
        <begin position="57"/>
        <end position="89"/>
    </location>
</feature>
<evidence type="ECO:0000256" key="1">
    <source>
        <dbReference type="SAM" id="MobiDB-lite"/>
    </source>
</evidence>
<dbReference type="EMBL" id="AM476803">
    <property type="protein sequence ID" value="CAN70742.1"/>
    <property type="molecule type" value="Genomic_DNA"/>
</dbReference>
<dbReference type="AlphaFoldDB" id="A5BZI4"/>
<protein>
    <submittedName>
        <fullName evidence="2">Uncharacterized protein</fullName>
    </submittedName>
</protein>
<organism evidence="2">
    <name type="scientific">Vitis vinifera</name>
    <name type="common">Grape</name>
    <dbReference type="NCBI Taxonomy" id="29760"/>
    <lineage>
        <taxon>Eukaryota</taxon>
        <taxon>Viridiplantae</taxon>
        <taxon>Streptophyta</taxon>
        <taxon>Embryophyta</taxon>
        <taxon>Tracheophyta</taxon>
        <taxon>Spermatophyta</taxon>
        <taxon>Magnoliopsida</taxon>
        <taxon>eudicotyledons</taxon>
        <taxon>Gunneridae</taxon>
        <taxon>Pentapetalae</taxon>
        <taxon>rosids</taxon>
        <taxon>Vitales</taxon>
        <taxon>Vitaceae</taxon>
        <taxon>Viteae</taxon>
        <taxon>Vitis</taxon>
    </lineage>
</organism>
<accession>A5BZI4</accession>
<sequence>MDVKLMERDNGCTLMMAVREWRSGMGIEICEWRHGRATKAWVWWKGQQHVLDVRGVGTREENGDERKGRKERNEWERGKETKAEGRRTVPRTEPKLHVSYMIDLRHMWFKSPMVDHSPNTFSASICILLCGFLRENIFQLSILECLNILASSAMLKFPFAVPAYCWTKNATDHHQDL</sequence>
<evidence type="ECO:0000313" key="2">
    <source>
        <dbReference type="EMBL" id="CAN70742.1"/>
    </source>
</evidence>
<gene>
    <name evidence="2" type="ORF">VITISV_022755</name>
</gene>